<sequence length="148" mass="16556">MKQAKPPLRAAPRRTWTLRILMRYAVLQIPALALLTAGMLLVGHWWDLPAVLPWLIIGGWLLKDVLLFPLVWRSYDPDPQPHGNTLIGCEGEVVRALTPQGMVRVHDELWQARLKDQGDCLPSGRRVLVSAMEGLTLIVDEAPGEKPS</sequence>
<dbReference type="AlphaFoldDB" id="A0A0C2HSR6"/>
<organism evidence="3 4">
    <name type="scientific">Geoalkalibacter ferrihydriticus DSM 17813</name>
    <dbReference type="NCBI Taxonomy" id="1121915"/>
    <lineage>
        <taxon>Bacteria</taxon>
        <taxon>Pseudomonadati</taxon>
        <taxon>Thermodesulfobacteriota</taxon>
        <taxon>Desulfuromonadia</taxon>
        <taxon>Desulfuromonadales</taxon>
        <taxon>Geoalkalibacteraceae</taxon>
        <taxon>Geoalkalibacter</taxon>
    </lineage>
</organism>
<name>A0A0C2HSR6_9BACT</name>
<keyword evidence="1" id="KW-0812">Transmembrane</keyword>
<dbReference type="Gene3D" id="2.40.50.140">
    <property type="entry name" value="Nucleic acid-binding proteins"/>
    <property type="match status" value="1"/>
</dbReference>
<comment type="caution">
    <text evidence="3">The sequence shown here is derived from an EMBL/GenBank/DDBJ whole genome shotgun (WGS) entry which is preliminary data.</text>
</comment>
<dbReference type="Pfam" id="PF01957">
    <property type="entry name" value="NfeD"/>
    <property type="match status" value="1"/>
</dbReference>
<dbReference type="RefSeq" id="WP_040096347.1">
    <property type="nucleotide sequence ID" value="NZ_JWJD01000001.1"/>
</dbReference>
<dbReference type="InterPro" id="IPR002810">
    <property type="entry name" value="NfeD-like_C"/>
</dbReference>
<dbReference type="EMBL" id="JWJD01000001">
    <property type="protein sequence ID" value="KIH77845.1"/>
    <property type="molecule type" value="Genomic_DNA"/>
</dbReference>
<feature type="transmembrane region" description="Helical" evidence="1">
    <location>
        <begin position="52"/>
        <end position="72"/>
    </location>
</feature>
<feature type="transmembrane region" description="Helical" evidence="1">
    <location>
        <begin position="21"/>
        <end position="46"/>
    </location>
</feature>
<gene>
    <name evidence="3" type="ORF">GFER_04230</name>
</gene>
<evidence type="ECO:0000256" key="1">
    <source>
        <dbReference type="SAM" id="Phobius"/>
    </source>
</evidence>
<dbReference type="Proteomes" id="UP000035068">
    <property type="component" value="Unassembled WGS sequence"/>
</dbReference>
<protein>
    <recommendedName>
        <fullName evidence="2">NfeD-like C-terminal domain-containing protein</fullName>
    </recommendedName>
</protein>
<keyword evidence="4" id="KW-1185">Reference proteome</keyword>
<dbReference type="InterPro" id="IPR012340">
    <property type="entry name" value="NA-bd_OB-fold"/>
</dbReference>
<reference evidence="3 4" key="1">
    <citation type="submission" date="2014-12" db="EMBL/GenBank/DDBJ databases">
        <title>Genomes of Geoalkalibacter ferrihydriticus and Geoalkalibacter subterraneus, two haloalkaliphilic metal-reducing members of the Geobacteraceae.</title>
        <authorList>
            <person name="Badalamenti J.P."/>
            <person name="Torres C.I."/>
            <person name="Krajmalnik-Brown R."/>
            <person name="Bond D.R."/>
        </authorList>
    </citation>
    <scope>NUCLEOTIDE SEQUENCE [LARGE SCALE GENOMIC DNA]</scope>
    <source>
        <strain evidence="3 4">DSM 17813</strain>
    </source>
</reference>
<evidence type="ECO:0000313" key="4">
    <source>
        <dbReference type="Proteomes" id="UP000035068"/>
    </source>
</evidence>
<proteinExistence type="predicted"/>
<dbReference type="SUPFAM" id="SSF141322">
    <property type="entry name" value="NfeD domain-like"/>
    <property type="match status" value="1"/>
</dbReference>
<keyword evidence="1" id="KW-1133">Transmembrane helix</keyword>
<evidence type="ECO:0000259" key="2">
    <source>
        <dbReference type="Pfam" id="PF01957"/>
    </source>
</evidence>
<keyword evidence="1" id="KW-0472">Membrane</keyword>
<evidence type="ECO:0000313" key="3">
    <source>
        <dbReference type="EMBL" id="KIH77845.1"/>
    </source>
</evidence>
<accession>A0A0C2HSR6</accession>
<feature type="domain" description="NfeD-like C-terminal" evidence="2">
    <location>
        <begin position="84"/>
        <end position="140"/>
    </location>
</feature>